<dbReference type="SMART" id="SM00091">
    <property type="entry name" value="PAS"/>
    <property type="match status" value="1"/>
</dbReference>
<comment type="catalytic activity">
    <reaction evidence="1">
        <text>ATP + protein L-histidine = ADP + protein N-phospho-L-histidine.</text>
        <dbReference type="EC" id="2.7.13.3"/>
    </reaction>
</comment>
<comment type="caution">
    <text evidence="10">The sequence shown here is derived from an EMBL/GenBank/DDBJ whole genome shotgun (WGS) entry which is preliminary data.</text>
</comment>
<dbReference type="OrthoDB" id="9803913at2"/>
<dbReference type="GO" id="GO:0045004">
    <property type="term" value="P:DNA replication proofreading"/>
    <property type="evidence" value="ECO:0007669"/>
    <property type="project" value="TreeGrafter"/>
</dbReference>
<gene>
    <name evidence="10" type="ORF">BN874_690053</name>
</gene>
<dbReference type="EC" id="2.7.7.7" evidence="10"/>
<keyword evidence="10" id="KW-0808">Transferase</keyword>
<comment type="catalytic activity">
    <reaction evidence="6">
        <text>DNA(n) + a 2'-deoxyribonucleoside 5'-triphosphate = DNA(n+1) + diphosphate</text>
        <dbReference type="Rhea" id="RHEA:22508"/>
        <dbReference type="Rhea" id="RHEA-COMP:17339"/>
        <dbReference type="Rhea" id="RHEA-COMP:17340"/>
        <dbReference type="ChEBI" id="CHEBI:33019"/>
        <dbReference type="ChEBI" id="CHEBI:61560"/>
        <dbReference type="ChEBI" id="CHEBI:173112"/>
        <dbReference type="EC" id="2.7.7.7"/>
    </reaction>
</comment>
<evidence type="ECO:0000256" key="1">
    <source>
        <dbReference type="ARBA" id="ARBA00000085"/>
    </source>
</evidence>
<feature type="domain" description="Exonuclease" evidence="9">
    <location>
        <begin position="502"/>
        <end position="672"/>
    </location>
</feature>
<dbReference type="SUPFAM" id="SSF53098">
    <property type="entry name" value="Ribonuclease H-like"/>
    <property type="match status" value="1"/>
</dbReference>
<sequence>MDYRRKLWLLWLIPVGLTLSLLIGLGWLLFPVVPDPDQRDQTLLWLALAAFAIVGGTTAAWAMLDWYCFIPLGVLARGAQIITRSNPGYAVELPRQHWLGLFPTRLQELGEALHKARREVAAATAIGTREIEEQKAWLETVLRELSEGVLVCDGEARILLYNPAAAKLLPNREALGLGRSLYDLWTRAPIENTLQLLGYRQQTASDGKSVSDAEFVCATVDDETMFQCRMSLLPDTAERASTFVITFRDVTRQIDRSLLKTRTEDLRQPLANLRAAAETVMNFADMDQAQRHAFQRVIVEESERLSQRLQQMTLELRHLYANSWPMNDVYSTDLIGSVIHHLQHQDGLRVTMIGMPLWLNVDNHSIMLLLEHLIEQLHADAISNTFEIECLLGNRRIYMDILWPGKPVPADRLEGWLNEHVRDLVGATTVGEVLRRHNSDLWSQSHRRPGYALLRLPLPASARQWQEPAQELPDRPEFYDFALAEHREGWNDLLDYPLAALSYVVFDTETTGLSPSKGDEIIQIAGVRIVNRRVLAGENLDLLVNPGRPIPKASIRFHGITDERVKDKAGIAVVLPQFRAFVGDDRTVLVAHNAAFDMKFLKLKEQKTGVRFGNPVLDTLLLSGYLHDYTDDHDLDAIADRLGVEVHDRHTALGDSLVTAQVFLKLLDLLEAQGIKTLGQALAASDKMVEIRKTQANF</sequence>
<dbReference type="RefSeq" id="WP_034435710.1">
    <property type="nucleotide sequence ID" value="NZ_CBTK010000286.1"/>
</dbReference>
<dbReference type="InterPro" id="IPR036397">
    <property type="entry name" value="RNaseH_sf"/>
</dbReference>
<dbReference type="SUPFAM" id="SSF55785">
    <property type="entry name" value="PYP-like sensor domain (PAS domain)"/>
    <property type="match status" value="1"/>
</dbReference>
<dbReference type="GO" id="GO:0005829">
    <property type="term" value="C:cytosol"/>
    <property type="evidence" value="ECO:0007669"/>
    <property type="project" value="TreeGrafter"/>
</dbReference>
<dbReference type="NCBIfam" id="TIGR00573">
    <property type="entry name" value="dnaq"/>
    <property type="match status" value="1"/>
</dbReference>
<dbReference type="InterPro" id="IPR013520">
    <property type="entry name" value="Ribonucl_H"/>
</dbReference>
<dbReference type="CDD" id="cd00082">
    <property type="entry name" value="HisKA"/>
    <property type="match status" value="1"/>
</dbReference>
<dbReference type="InterPro" id="IPR013656">
    <property type="entry name" value="PAS_4"/>
</dbReference>
<dbReference type="PANTHER" id="PTHR30231">
    <property type="entry name" value="DNA POLYMERASE III SUBUNIT EPSILON"/>
    <property type="match status" value="1"/>
</dbReference>
<organism evidence="10 11">
    <name type="scientific">Candidatus Contendobacter odensis Run_B_J11</name>
    <dbReference type="NCBI Taxonomy" id="1400861"/>
    <lineage>
        <taxon>Bacteria</taxon>
        <taxon>Pseudomonadati</taxon>
        <taxon>Pseudomonadota</taxon>
        <taxon>Gammaproteobacteria</taxon>
        <taxon>Candidatus Competibacteraceae</taxon>
        <taxon>Candidatus Contendibacter</taxon>
    </lineage>
</organism>
<evidence type="ECO:0000313" key="11">
    <source>
        <dbReference type="Proteomes" id="UP000019184"/>
    </source>
</evidence>
<evidence type="ECO:0000256" key="4">
    <source>
        <dbReference type="ARBA" id="ARBA00025483"/>
    </source>
</evidence>
<dbReference type="Gene3D" id="3.30.450.20">
    <property type="entry name" value="PAS domain"/>
    <property type="match status" value="1"/>
</dbReference>
<dbReference type="CDD" id="cd06127">
    <property type="entry name" value="DEDDh"/>
    <property type="match status" value="1"/>
</dbReference>
<dbReference type="PANTHER" id="PTHR30231:SF41">
    <property type="entry name" value="DNA POLYMERASE III SUBUNIT EPSILON"/>
    <property type="match status" value="1"/>
</dbReference>
<evidence type="ECO:0000313" key="10">
    <source>
        <dbReference type="EMBL" id="CDH47003.1"/>
    </source>
</evidence>
<dbReference type="Proteomes" id="UP000019184">
    <property type="component" value="Unassembled WGS sequence"/>
</dbReference>
<keyword evidence="7" id="KW-0812">Transmembrane</keyword>
<dbReference type="GO" id="GO:0000155">
    <property type="term" value="F:phosphorelay sensor kinase activity"/>
    <property type="evidence" value="ECO:0007669"/>
    <property type="project" value="InterPro"/>
</dbReference>
<evidence type="ECO:0000259" key="8">
    <source>
        <dbReference type="SMART" id="SM00091"/>
    </source>
</evidence>
<dbReference type="Pfam" id="PF00929">
    <property type="entry name" value="RNase_T"/>
    <property type="match status" value="1"/>
</dbReference>
<proteinExistence type="predicted"/>
<evidence type="ECO:0000256" key="7">
    <source>
        <dbReference type="SAM" id="Phobius"/>
    </source>
</evidence>
<dbReference type="SMART" id="SM00479">
    <property type="entry name" value="EXOIII"/>
    <property type="match status" value="1"/>
</dbReference>
<keyword evidence="2" id="KW-0540">Nuclease</keyword>
<dbReference type="Gene3D" id="3.30.420.10">
    <property type="entry name" value="Ribonuclease H-like superfamily/Ribonuclease H"/>
    <property type="match status" value="1"/>
</dbReference>
<keyword evidence="11" id="KW-1185">Reference proteome</keyword>
<evidence type="ECO:0000256" key="6">
    <source>
        <dbReference type="ARBA" id="ARBA00049244"/>
    </source>
</evidence>
<dbReference type="GO" id="GO:0003677">
    <property type="term" value="F:DNA binding"/>
    <property type="evidence" value="ECO:0007669"/>
    <property type="project" value="InterPro"/>
</dbReference>
<evidence type="ECO:0000256" key="5">
    <source>
        <dbReference type="ARBA" id="ARBA00026073"/>
    </source>
</evidence>
<evidence type="ECO:0000256" key="2">
    <source>
        <dbReference type="ARBA" id="ARBA00022722"/>
    </source>
</evidence>
<dbReference type="InterPro" id="IPR006054">
    <property type="entry name" value="DnaQ"/>
</dbReference>
<dbReference type="FunFam" id="3.30.420.10:FF:000045">
    <property type="entry name" value="3'-5' exonuclease DinG"/>
    <property type="match status" value="1"/>
</dbReference>
<feature type="transmembrane region" description="Helical" evidence="7">
    <location>
        <begin position="42"/>
        <end position="64"/>
    </location>
</feature>
<dbReference type="InterPro" id="IPR003661">
    <property type="entry name" value="HisK_dim/P_dom"/>
</dbReference>
<comment type="function">
    <text evidence="4">DNA polymerase III is a complex, multichain enzyme responsible for most of the replicative synthesis in bacteria. The epsilon subunit contain the editing function and is a proofreading 3'-5' exonuclease.</text>
</comment>
<name>A0A7U7J5X0_9GAMM</name>
<keyword evidence="10" id="KW-0548">Nucleotidyltransferase</keyword>
<keyword evidence="3" id="KW-0378">Hydrolase</keyword>
<dbReference type="EMBL" id="CBTK010000286">
    <property type="protein sequence ID" value="CDH47003.1"/>
    <property type="molecule type" value="Genomic_DNA"/>
</dbReference>
<dbReference type="GO" id="GO:0003887">
    <property type="term" value="F:DNA-directed DNA polymerase activity"/>
    <property type="evidence" value="ECO:0007669"/>
    <property type="project" value="UniProtKB-EC"/>
</dbReference>
<dbReference type="InterPro" id="IPR000014">
    <property type="entry name" value="PAS"/>
</dbReference>
<reference evidence="10 11" key="1">
    <citation type="journal article" date="2014" name="ISME J.">
        <title>Candidatus Competibacter-lineage genomes retrieved from metagenomes reveal functional metabolic diversity.</title>
        <authorList>
            <person name="McIlroy S.J."/>
            <person name="Albertsen M."/>
            <person name="Andresen E.K."/>
            <person name="Saunders A.M."/>
            <person name="Kristiansen R."/>
            <person name="Stokholm-Bjerregaard M."/>
            <person name="Nielsen K.L."/>
            <person name="Nielsen P.H."/>
        </authorList>
    </citation>
    <scope>NUCLEOTIDE SEQUENCE [LARGE SCALE GENOMIC DNA]</scope>
    <source>
        <strain evidence="10 11">Run_B_J11</strain>
    </source>
</reference>
<dbReference type="CDD" id="cd00130">
    <property type="entry name" value="PAS"/>
    <property type="match status" value="1"/>
</dbReference>
<dbReference type="InterPro" id="IPR012337">
    <property type="entry name" value="RNaseH-like_sf"/>
</dbReference>
<evidence type="ECO:0000256" key="3">
    <source>
        <dbReference type="ARBA" id="ARBA00022839"/>
    </source>
</evidence>
<keyword evidence="3" id="KW-0269">Exonuclease</keyword>
<dbReference type="Pfam" id="PF08448">
    <property type="entry name" value="PAS_4"/>
    <property type="match status" value="1"/>
</dbReference>
<evidence type="ECO:0000259" key="9">
    <source>
        <dbReference type="SMART" id="SM00479"/>
    </source>
</evidence>
<protein>
    <submittedName>
        <fullName evidence="10">PAS/PAC sensor protein</fullName>
        <ecNumber evidence="10">2.7.7.7</ecNumber>
    </submittedName>
</protein>
<keyword evidence="7" id="KW-1133">Transmembrane helix</keyword>
<feature type="domain" description="PAS" evidence="8">
    <location>
        <begin position="136"/>
        <end position="202"/>
    </location>
</feature>
<dbReference type="InterPro" id="IPR035965">
    <property type="entry name" value="PAS-like_dom_sf"/>
</dbReference>
<dbReference type="AlphaFoldDB" id="A0A7U7J5X0"/>
<comment type="subunit">
    <text evidence="5">DNA polymerase III contains a core (composed of alpha, epsilon and theta chains) that associates with a tau subunit. This core dimerizes to form the POLIII' complex. PolIII' associates with the gamma complex (composed of gamma, delta, delta', psi and chi chains) and with the beta chain to form the complete DNA polymerase III complex.</text>
</comment>
<accession>A0A7U7J5X0</accession>
<keyword evidence="7" id="KW-0472">Membrane</keyword>
<dbReference type="GO" id="GO:0008408">
    <property type="term" value="F:3'-5' exonuclease activity"/>
    <property type="evidence" value="ECO:0007669"/>
    <property type="project" value="TreeGrafter"/>
</dbReference>
<feature type="transmembrane region" description="Helical" evidence="7">
    <location>
        <begin position="7"/>
        <end position="30"/>
    </location>
</feature>